<dbReference type="SMART" id="SM00671">
    <property type="entry name" value="SEL1"/>
    <property type="match status" value="2"/>
</dbReference>
<reference evidence="2" key="2">
    <citation type="journal article" date="2007" name="Science">
        <title>Draft genome sequence of the sexually transmitted pathogen Trichomonas vaginalis.</title>
        <authorList>
            <person name="Carlton J.M."/>
            <person name="Hirt R.P."/>
            <person name="Silva J.C."/>
            <person name="Delcher A.L."/>
            <person name="Schatz M."/>
            <person name="Zhao Q."/>
            <person name="Wortman J.R."/>
            <person name="Bidwell S.L."/>
            <person name="Alsmark U.C.M."/>
            <person name="Besteiro S."/>
            <person name="Sicheritz-Ponten T."/>
            <person name="Noel C.J."/>
            <person name="Dacks J.B."/>
            <person name="Foster P.G."/>
            <person name="Simillion C."/>
            <person name="Van de Peer Y."/>
            <person name="Miranda-Saavedra D."/>
            <person name="Barton G.J."/>
            <person name="Westrop G.D."/>
            <person name="Mueller S."/>
            <person name="Dessi D."/>
            <person name="Fiori P.L."/>
            <person name="Ren Q."/>
            <person name="Paulsen I."/>
            <person name="Zhang H."/>
            <person name="Bastida-Corcuera F.D."/>
            <person name="Simoes-Barbosa A."/>
            <person name="Brown M.T."/>
            <person name="Hayes R.D."/>
            <person name="Mukherjee M."/>
            <person name="Okumura C.Y."/>
            <person name="Schneider R."/>
            <person name="Smith A.J."/>
            <person name="Vanacova S."/>
            <person name="Villalvazo M."/>
            <person name="Haas B.J."/>
            <person name="Pertea M."/>
            <person name="Feldblyum T.V."/>
            <person name="Utterback T.R."/>
            <person name="Shu C.L."/>
            <person name="Osoegawa K."/>
            <person name="de Jong P.J."/>
            <person name="Hrdy I."/>
            <person name="Horvathova L."/>
            <person name="Zubacova Z."/>
            <person name="Dolezal P."/>
            <person name="Malik S.B."/>
            <person name="Logsdon J.M. Jr."/>
            <person name="Henze K."/>
            <person name="Gupta A."/>
            <person name="Wang C.C."/>
            <person name="Dunne R.L."/>
            <person name="Upcroft J.A."/>
            <person name="Upcroft P."/>
            <person name="White O."/>
            <person name="Salzberg S.L."/>
            <person name="Tang P."/>
            <person name="Chiu C.-H."/>
            <person name="Lee Y.-S."/>
            <person name="Embley T.M."/>
            <person name="Coombs G.H."/>
            <person name="Mottram J.C."/>
            <person name="Tachezy J."/>
            <person name="Fraser-Liggett C.M."/>
            <person name="Johnson P.J."/>
        </authorList>
    </citation>
    <scope>NUCLEOTIDE SEQUENCE [LARGE SCALE GENOMIC DNA]</scope>
    <source>
        <strain evidence="2">G3</strain>
    </source>
</reference>
<evidence type="ECO:0000313" key="3">
    <source>
        <dbReference type="Proteomes" id="UP000001542"/>
    </source>
</evidence>
<dbReference type="RefSeq" id="XP_001312357.1">
    <property type="nucleotide sequence ID" value="XM_001312356.1"/>
</dbReference>
<keyword evidence="1" id="KW-0472">Membrane</keyword>
<evidence type="ECO:0000313" key="2">
    <source>
        <dbReference type="EMBL" id="EAX99427.1"/>
    </source>
</evidence>
<sequence>MEIDPNYQYLYTYDVEDHEEEIDIKFTIPNKFNPKGMKIELSENKDEICISIPEAIPCVCGKLFAQIQGYTTSFSAKSYTISLEKVEHVKWDLLITDPRSNTNDIDPQSAFNLFAINHDKGTPEAKSYAQKMINIAMEAQFLPAILLGIQANVQEGGDQNALFSLLLIAATKYHHPYSCFLLGKLLIESGNDKKAGFQLLMEAAQNGFGLALTPLGQLLSPLSNVDFEVKNAKQALEWFEAVISVAEEPVALYEAAKLYDAGLGCEADHEKALSYHARAKKVEPSIPDLPSPKSGSSILKTVGISLTIGVGFGALASGIYRIIKNRKN</sequence>
<proteinExistence type="predicted"/>
<dbReference type="SUPFAM" id="SSF49764">
    <property type="entry name" value="HSP20-like chaperones"/>
    <property type="match status" value="1"/>
</dbReference>
<dbReference type="Gene3D" id="2.60.40.790">
    <property type="match status" value="1"/>
</dbReference>
<keyword evidence="1" id="KW-0812">Transmembrane</keyword>
<dbReference type="Proteomes" id="UP000001542">
    <property type="component" value="Unassembled WGS sequence"/>
</dbReference>
<keyword evidence="1" id="KW-1133">Transmembrane helix</keyword>
<dbReference type="AlphaFoldDB" id="A2F6N8"/>
<dbReference type="OrthoDB" id="272077at2759"/>
<accession>A2F6N8</accession>
<dbReference type="InterPro" id="IPR011990">
    <property type="entry name" value="TPR-like_helical_dom_sf"/>
</dbReference>
<dbReference type="VEuPathDB" id="TrichDB:TVAG_408370"/>
<reference evidence="2" key="1">
    <citation type="submission" date="2006-10" db="EMBL/GenBank/DDBJ databases">
        <authorList>
            <person name="Amadeo P."/>
            <person name="Zhao Q."/>
            <person name="Wortman J."/>
            <person name="Fraser-Liggett C."/>
            <person name="Carlton J."/>
        </authorList>
    </citation>
    <scope>NUCLEOTIDE SEQUENCE</scope>
    <source>
        <strain evidence="2">G3</strain>
    </source>
</reference>
<dbReference type="KEGG" id="tva:4757233"/>
<dbReference type="Gene3D" id="1.25.40.10">
    <property type="entry name" value="Tetratricopeptide repeat domain"/>
    <property type="match status" value="1"/>
</dbReference>
<protein>
    <recommendedName>
        <fullName evidence="4">CS domain-containing protein</fullName>
    </recommendedName>
</protein>
<dbReference type="EMBL" id="DS113638">
    <property type="protein sequence ID" value="EAX99427.1"/>
    <property type="molecule type" value="Genomic_DNA"/>
</dbReference>
<gene>
    <name evidence="2" type="ORF">TVAG_408370</name>
</gene>
<dbReference type="SUPFAM" id="SSF81901">
    <property type="entry name" value="HCP-like"/>
    <property type="match status" value="1"/>
</dbReference>
<dbReference type="InterPro" id="IPR008978">
    <property type="entry name" value="HSP20-like_chaperone"/>
</dbReference>
<organism evidence="2 3">
    <name type="scientific">Trichomonas vaginalis (strain ATCC PRA-98 / G3)</name>
    <dbReference type="NCBI Taxonomy" id="412133"/>
    <lineage>
        <taxon>Eukaryota</taxon>
        <taxon>Metamonada</taxon>
        <taxon>Parabasalia</taxon>
        <taxon>Trichomonadida</taxon>
        <taxon>Trichomonadidae</taxon>
        <taxon>Trichomonas</taxon>
    </lineage>
</organism>
<dbReference type="SMR" id="A2F6N8"/>
<dbReference type="VEuPathDB" id="TrichDB:TVAGG3_0487510"/>
<dbReference type="OMA" id="WFEAVIS"/>
<feature type="transmembrane region" description="Helical" evidence="1">
    <location>
        <begin position="302"/>
        <end position="323"/>
    </location>
</feature>
<name>A2F6N8_TRIV3</name>
<dbReference type="InterPro" id="IPR006597">
    <property type="entry name" value="Sel1-like"/>
</dbReference>
<evidence type="ECO:0000256" key="1">
    <source>
        <dbReference type="SAM" id="Phobius"/>
    </source>
</evidence>
<evidence type="ECO:0008006" key="4">
    <source>
        <dbReference type="Google" id="ProtNLM"/>
    </source>
</evidence>
<dbReference type="InParanoid" id="A2F6N8"/>
<keyword evidence="3" id="KW-1185">Reference proteome</keyword>